<organism evidence="1 2">
    <name type="scientific">Pseudaminobacter soli</name>
    <name type="common">ex Zhang et al. 2022</name>
    <dbReference type="NCBI Taxonomy" id="2831468"/>
    <lineage>
        <taxon>Bacteria</taxon>
        <taxon>Pseudomonadati</taxon>
        <taxon>Pseudomonadota</taxon>
        <taxon>Alphaproteobacteria</taxon>
        <taxon>Hyphomicrobiales</taxon>
        <taxon>Phyllobacteriaceae</taxon>
        <taxon>Pseudaminobacter</taxon>
    </lineage>
</organism>
<accession>A0A942E4E8</accession>
<dbReference type="EMBL" id="JAGWCR010000011">
    <property type="protein sequence ID" value="MBS3650963.1"/>
    <property type="molecule type" value="Genomic_DNA"/>
</dbReference>
<comment type="caution">
    <text evidence="1">The sequence shown here is derived from an EMBL/GenBank/DDBJ whole genome shotgun (WGS) entry which is preliminary data.</text>
</comment>
<keyword evidence="2" id="KW-1185">Reference proteome</keyword>
<gene>
    <name evidence="1" type="ORF">KEU06_20325</name>
</gene>
<dbReference type="RefSeq" id="WP_188256516.1">
    <property type="nucleotide sequence ID" value="NZ_JABVCF010000011.1"/>
</dbReference>
<name>A0A942E4E8_9HYPH</name>
<dbReference type="AlphaFoldDB" id="A0A942E4E8"/>
<evidence type="ECO:0000313" key="2">
    <source>
        <dbReference type="Proteomes" id="UP000680348"/>
    </source>
</evidence>
<proteinExistence type="predicted"/>
<evidence type="ECO:0000313" key="1">
    <source>
        <dbReference type="EMBL" id="MBS3650963.1"/>
    </source>
</evidence>
<dbReference type="Proteomes" id="UP000680348">
    <property type="component" value="Unassembled WGS sequence"/>
</dbReference>
<sequence length="79" mass="8855">MAEPEVREVGALYVAYNHGQLVAAIQKGWRIVQFFSMVADLRPCGSRAWTQWPVAHRAAVPYLQHKGPRSNALSAQLPR</sequence>
<reference evidence="1" key="1">
    <citation type="submission" date="2021-04" db="EMBL/GenBank/DDBJ databases">
        <title>Pseudaminobacter soli sp. nov., isolated from paddy soil contaminated by heavy metals.</title>
        <authorList>
            <person name="Zhang K."/>
        </authorList>
    </citation>
    <scope>NUCLEOTIDE SEQUENCE</scope>
    <source>
        <strain evidence="1">19-2017</strain>
    </source>
</reference>
<protein>
    <submittedName>
        <fullName evidence="1">Uncharacterized protein</fullName>
    </submittedName>
</protein>